<comment type="caution">
    <text evidence="2">The sequence shown here is derived from an EMBL/GenBank/DDBJ whole genome shotgun (WGS) entry which is preliminary data.</text>
</comment>
<dbReference type="AlphaFoldDB" id="A0A9P7ZXW8"/>
<feature type="compositionally biased region" description="Acidic residues" evidence="1">
    <location>
        <begin position="188"/>
        <end position="205"/>
    </location>
</feature>
<evidence type="ECO:0000313" key="2">
    <source>
        <dbReference type="EMBL" id="KAG9319216.1"/>
    </source>
</evidence>
<organism evidence="2 3">
    <name type="scientific">Mortierella alpina</name>
    <name type="common">Oleaginous fungus</name>
    <name type="synonym">Mortierella renispora</name>
    <dbReference type="NCBI Taxonomy" id="64518"/>
    <lineage>
        <taxon>Eukaryota</taxon>
        <taxon>Fungi</taxon>
        <taxon>Fungi incertae sedis</taxon>
        <taxon>Mucoromycota</taxon>
        <taxon>Mortierellomycotina</taxon>
        <taxon>Mortierellomycetes</taxon>
        <taxon>Mortierellales</taxon>
        <taxon>Mortierellaceae</taxon>
        <taxon>Mortierella</taxon>
    </lineage>
</organism>
<evidence type="ECO:0000256" key="1">
    <source>
        <dbReference type="SAM" id="MobiDB-lite"/>
    </source>
</evidence>
<gene>
    <name evidence="2" type="ORF">KVV02_002588</name>
</gene>
<dbReference type="EMBL" id="JAIFTL010000541">
    <property type="protein sequence ID" value="KAG9319216.1"/>
    <property type="molecule type" value="Genomic_DNA"/>
</dbReference>
<evidence type="ECO:0000313" key="3">
    <source>
        <dbReference type="Proteomes" id="UP000717515"/>
    </source>
</evidence>
<accession>A0A9P7ZXW8</accession>
<feature type="region of interest" description="Disordered" evidence="1">
    <location>
        <begin position="180"/>
        <end position="207"/>
    </location>
</feature>
<reference evidence="2" key="1">
    <citation type="submission" date="2021-07" db="EMBL/GenBank/DDBJ databases">
        <title>Draft genome of Mortierella alpina, strain LL118, isolated from an aspen leaf litter sample.</title>
        <authorList>
            <person name="Yang S."/>
            <person name="Vinatzer B.A."/>
        </authorList>
    </citation>
    <scope>NUCLEOTIDE SEQUENCE</scope>
    <source>
        <strain evidence="2">LL118</strain>
    </source>
</reference>
<dbReference type="Proteomes" id="UP000717515">
    <property type="component" value="Unassembled WGS sequence"/>
</dbReference>
<protein>
    <submittedName>
        <fullName evidence="2">Uncharacterized protein</fullName>
    </submittedName>
</protein>
<feature type="region of interest" description="Disordered" evidence="1">
    <location>
        <begin position="564"/>
        <end position="588"/>
    </location>
</feature>
<proteinExistence type="predicted"/>
<sequence length="588" mass="66855">MESAIEILTKNLENGGYFRQANPKDFDAEDFFKGFDDKRRARAVWTTTVIPRLISSKHPTLQRTGVALQRKWNSKSYRKRLNQALEQEEIVLSSVHKHQTRVLDHSYKDLCHILKKREASFNEAEDSTGHRNSTESNHIGTEAFGQNSATVGEQAYDGPPSDSLVSETVIDRALLERTSDTIGQVSEVQDDNDETGNEIGDDTDDLSLPLFTDEDRKTLADTYLHLPDNKVTLPSGKVLEDILFSNGVTRERHHLMHSYIIDVDDAATKDMFTPADWAFITKEQEMSVSLSDQDVAKILERFRRADSIGTIMTLLQERHPRLGKGFVMERDYDLKWIFDSISRWLDLYSMPFSVFTSDAPLEYFWRSQVWGALDTMFFDISNTLMIGGESSGLDSTERRNQQQHGKTVRKLVGSKSDGYLRMFGTSKSDWMSIEGAKNWDPFAKKYKHESAWKIGRQLHDIFRARTTEKDQSTIKHFRTYGLIFGGPTAQIHVMSSIGGAVTILRRRSPLTLAPSLQAFGENVTILEIFLLMKKDIVRSFSQHKKTVSAMELFMGSSSTAVVQSTSSIQPIPHAHPSPKKRRVQEPHH</sequence>
<name>A0A9P7ZXW8_MORAP</name>